<dbReference type="EMBL" id="JACHXU010000003">
    <property type="protein sequence ID" value="MBB3205561.1"/>
    <property type="molecule type" value="Genomic_DNA"/>
</dbReference>
<comment type="caution">
    <text evidence="1">The sequence shown here is derived from an EMBL/GenBank/DDBJ whole genome shotgun (WGS) entry which is preliminary data.</text>
</comment>
<evidence type="ECO:0000313" key="1">
    <source>
        <dbReference type="EMBL" id="MBB3205561.1"/>
    </source>
</evidence>
<evidence type="ECO:0000313" key="2">
    <source>
        <dbReference type="Proteomes" id="UP000536179"/>
    </source>
</evidence>
<name>A0A7W5DW08_9BACT</name>
<sequence>MKNRDKMENAYAAAHIRALTLLEDLHETVEDMPAPGNEEFPIDWGHVGSLNHLCEQLAELKKHFASDED</sequence>
<keyword evidence="2" id="KW-1185">Reference proteome</keyword>
<organism evidence="1 2">
    <name type="scientific">Aporhodopirellula rubra</name>
    <dbReference type="NCBI Taxonomy" id="980271"/>
    <lineage>
        <taxon>Bacteria</taxon>
        <taxon>Pseudomonadati</taxon>
        <taxon>Planctomycetota</taxon>
        <taxon>Planctomycetia</taxon>
        <taxon>Pirellulales</taxon>
        <taxon>Pirellulaceae</taxon>
        <taxon>Aporhodopirellula</taxon>
    </lineage>
</organism>
<dbReference type="RefSeq" id="WP_184303276.1">
    <property type="nucleotide sequence ID" value="NZ_JACHXU010000003.1"/>
</dbReference>
<dbReference type="GO" id="GO:0016740">
    <property type="term" value="F:transferase activity"/>
    <property type="evidence" value="ECO:0007669"/>
    <property type="project" value="UniProtKB-KW"/>
</dbReference>
<proteinExistence type="predicted"/>
<protein>
    <submittedName>
        <fullName evidence="1">4'-phosphopantetheinyl transferase EntD</fullName>
    </submittedName>
</protein>
<dbReference type="Proteomes" id="UP000536179">
    <property type="component" value="Unassembled WGS sequence"/>
</dbReference>
<accession>A0A7W5DW08</accession>
<reference evidence="1 2" key="1">
    <citation type="submission" date="2020-08" db="EMBL/GenBank/DDBJ databases">
        <title>Genomic Encyclopedia of Type Strains, Phase III (KMG-III): the genomes of soil and plant-associated and newly described type strains.</title>
        <authorList>
            <person name="Whitman W."/>
        </authorList>
    </citation>
    <scope>NUCLEOTIDE SEQUENCE [LARGE SCALE GENOMIC DNA]</scope>
    <source>
        <strain evidence="1 2">CECT 8075</strain>
    </source>
</reference>
<dbReference type="AlphaFoldDB" id="A0A7W5DW08"/>
<gene>
    <name evidence="1" type="ORF">FHS27_001361</name>
</gene>
<keyword evidence="1" id="KW-0808">Transferase</keyword>